<keyword evidence="4" id="KW-1185">Reference proteome</keyword>
<feature type="region of interest" description="Disordered" evidence="1">
    <location>
        <begin position="17"/>
        <end position="40"/>
    </location>
</feature>
<feature type="region of interest" description="Disordered" evidence="1">
    <location>
        <begin position="689"/>
        <end position="741"/>
    </location>
</feature>
<dbReference type="Proteomes" id="UP000612055">
    <property type="component" value="Unassembled WGS sequence"/>
</dbReference>
<keyword evidence="2" id="KW-1133">Transmembrane helix</keyword>
<feature type="compositionally biased region" description="Gly residues" evidence="1">
    <location>
        <begin position="644"/>
        <end position="657"/>
    </location>
</feature>
<dbReference type="OrthoDB" id="547212at2759"/>
<organism evidence="3 4">
    <name type="scientific">Edaphochlamys debaryana</name>
    <dbReference type="NCBI Taxonomy" id="47281"/>
    <lineage>
        <taxon>Eukaryota</taxon>
        <taxon>Viridiplantae</taxon>
        <taxon>Chlorophyta</taxon>
        <taxon>core chlorophytes</taxon>
        <taxon>Chlorophyceae</taxon>
        <taxon>CS clade</taxon>
        <taxon>Chlamydomonadales</taxon>
        <taxon>Chlamydomonadales incertae sedis</taxon>
        <taxon>Edaphochlamys</taxon>
    </lineage>
</organism>
<dbReference type="AlphaFoldDB" id="A0A835Y9U3"/>
<protein>
    <submittedName>
        <fullName evidence="3">Uncharacterized protein</fullName>
    </submittedName>
</protein>
<feature type="compositionally biased region" description="Pro residues" evidence="1">
    <location>
        <begin position="181"/>
        <end position="195"/>
    </location>
</feature>
<feature type="region of interest" description="Disordered" evidence="1">
    <location>
        <begin position="637"/>
        <end position="659"/>
    </location>
</feature>
<sequence length="819" mass="83617">MDQGVVVRPAAARAPAPVTATAPSSTAASAPGPAAQGPPARCPLTRLSRLTLALGLGIMATVALALSLTVLCAVVPYGKLRCVLIFGDTSAAKAVVRPALPVLYGPETRRALCCGSGPVAELLLVLYGMCTAVVKWWDEPDVSRPRASATLESLPRLRLAEPRASQLPRRSTPAMPRPRTQRPPEPPGPPPPPAEGVPASDSEEDEEEDLPPLAAPLGGAPPPPAPRDPQMAAQQEQFMRNMPDSLPRELKLAALGWRGGCFCCPARISFGQCLASMWHASRKPNRDSESLVHWGLNATKLLTEAANSGAPGPGRALMLSAGFLDLAPQLLGWSDEVPQGIMLTPQMHFVQVFATGTKQVPLSTTPTLVTLGLMSQITGGGGPGLAAAVSSRKLPPALVACVGQSGTVADDRVRSMTLQLLADWVSASAGEADAEAAEEEEEAGTGVATNGASAPSDASAEARDGGGAASSSGRASPHAGFVSRLLSADLPGALATTFRHSLSVPVLRDGAMLIITLLAAGGSARAAGGGLAKPKPAAGCGDMPWAQGGRQGGWWRRLMAPVLTEGTVLAGAEQCRAREELLKAGVVPAILACLSRAPTELRYWLPVNIGVSGAQLLEAQRLLMVALRALLLPEAPASPSDGSTGAGAAEGGSGGGSAEEVAALRRAAGEDVLKSTAFLAWSQTPGGKAALAEGPAAGAGAGKAEAGKAHGAEEDDEDSEEDSEEEEEEEADWPPGPSPEAKAARLVSTALAAAGTVDVVLPAGVPLAVLPPTLRNATPDWRLAQRERIRKATEEARAAAAQASAAAAVDVLSKAVANL</sequence>
<feature type="compositionally biased region" description="Acidic residues" evidence="1">
    <location>
        <begin position="713"/>
        <end position="732"/>
    </location>
</feature>
<feature type="compositionally biased region" description="Acidic residues" evidence="1">
    <location>
        <begin position="201"/>
        <end position="210"/>
    </location>
</feature>
<evidence type="ECO:0000256" key="1">
    <source>
        <dbReference type="SAM" id="MobiDB-lite"/>
    </source>
</evidence>
<feature type="compositionally biased region" description="Low complexity" evidence="1">
    <location>
        <begin position="689"/>
        <end position="704"/>
    </location>
</feature>
<dbReference type="EMBL" id="JAEHOE010000027">
    <property type="protein sequence ID" value="KAG2495005.1"/>
    <property type="molecule type" value="Genomic_DNA"/>
</dbReference>
<keyword evidence="2" id="KW-0472">Membrane</keyword>
<gene>
    <name evidence="3" type="ORF">HYH03_006938</name>
</gene>
<feature type="region of interest" description="Disordered" evidence="1">
    <location>
        <begin position="431"/>
        <end position="475"/>
    </location>
</feature>
<feature type="compositionally biased region" description="Low complexity" evidence="1">
    <location>
        <begin position="17"/>
        <end position="39"/>
    </location>
</feature>
<evidence type="ECO:0000313" key="4">
    <source>
        <dbReference type="Proteomes" id="UP000612055"/>
    </source>
</evidence>
<accession>A0A835Y9U3</accession>
<feature type="compositionally biased region" description="Acidic residues" evidence="1">
    <location>
        <begin position="432"/>
        <end position="443"/>
    </location>
</feature>
<evidence type="ECO:0000313" key="3">
    <source>
        <dbReference type="EMBL" id="KAG2495005.1"/>
    </source>
</evidence>
<reference evidence="3" key="1">
    <citation type="journal article" date="2020" name="bioRxiv">
        <title>Comparative genomics of Chlamydomonas.</title>
        <authorList>
            <person name="Craig R.J."/>
            <person name="Hasan A.R."/>
            <person name="Ness R.W."/>
            <person name="Keightley P.D."/>
        </authorList>
    </citation>
    <scope>NUCLEOTIDE SEQUENCE</scope>
    <source>
        <strain evidence="3">CCAP 11/70</strain>
    </source>
</reference>
<evidence type="ECO:0000256" key="2">
    <source>
        <dbReference type="SAM" id="Phobius"/>
    </source>
</evidence>
<proteinExistence type="predicted"/>
<keyword evidence="2" id="KW-0812">Transmembrane</keyword>
<feature type="transmembrane region" description="Helical" evidence="2">
    <location>
        <begin position="50"/>
        <end position="77"/>
    </location>
</feature>
<feature type="region of interest" description="Disordered" evidence="1">
    <location>
        <begin position="155"/>
        <end position="232"/>
    </location>
</feature>
<name>A0A835Y9U3_9CHLO</name>
<comment type="caution">
    <text evidence="3">The sequence shown here is derived from an EMBL/GenBank/DDBJ whole genome shotgun (WGS) entry which is preliminary data.</text>
</comment>